<keyword evidence="2" id="KW-0812">Transmembrane</keyword>
<comment type="caution">
    <text evidence="3">The sequence shown here is derived from an EMBL/GenBank/DDBJ whole genome shotgun (WGS) entry which is preliminary data.</text>
</comment>
<feature type="transmembrane region" description="Helical" evidence="2">
    <location>
        <begin position="25"/>
        <end position="45"/>
    </location>
</feature>
<evidence type="ECO:0000313" key="4">
    <source>
        <dbReference type="Proteomes" id="UP001651050"/>
    </source>
</evidence>
<gene>
    <name evidence="3" type="ORF">M1843_12030</name>
</gene>
<dbReference type="Proteomes" id="UP001651050">
    <property type="component" value="Unassembled WGS sequence"/>
</dbReference>
<proteinExistence type="predicted"/>
<keyword evidence="2" id="KW-0472">Membrane</keyword>
<organism evidence="3 4">
    <name type="scientific">Isoptericola peretonis</name>
    <dbReference type="NCBI Taxonomy" id="2918523"/>
    <lineage>
        <taxon>Bacteria</taxon>
        <taxon>Bacillati</taxon>
        <taxon>Actinomycetota</taxon>
        <taxon>Actinomycetes</taxon>
        <taxon>Micrococcales</taxon>
        <taxon>Promicromonosporaceae</taxon>
        <taxon>Isoptericola</taxon>
    </lineage>
</organism>
<feature type="transmembrane region" description="Helical" evidence="2">
    <location>
        <begin position="308"/>
        <end position="332"/>
    </location>
</feature>
<sequence>MTTRPAPHVDPGSRPVAPARLDRRLAATALVASTATAALLAFFVARPDLDPFREAANALGHTLAPGLPLAWLLLAVALLGVATAAVVLATGRQSSPVVPPVAVVQVVAFGVLAQGTGTLSGAGYLVSLAVPLLAVWAGAQVFRNRPAWRLPVAAAGVLAVVGIVAARDDLALWLGGVASGFARERWSLLAVLLPLATAAAWAGLAAVRAWRRGTMRRATAWVTRHRRLFTVVAALGPLPYALARLTWLTPWPQLSIDGELPLATRFQGMALGSAAWLGVVLTLGLILPWGEQLPRWFGRRAGRPVPPAAAIVPGGIVAVMLCGAAVPMLLLMGWVGAVYFPAWFWGPALALAVWGYAGHRYGVDDGTGVGPRSDGADVSAAGPARPAPAARR</sequence>
<feature type="transmembrane region" description="Helical" evidence="2">
    <location>
        <begin position="268"/>
        <end position="287"/>
    </location>
</feature>
<feature type="transmembrane region" description="Helical" evidence="2">
    <location>
        <begin position="97"/>
        <end position="115"/>
    </location>
</feature>
<dbReference type="RefSeq" id="WP_416344314.1">
    <property type="nucleotide sequence ID" value="NZ_JALQCY010000003.1"/>
</dbReference>
<keyword evidence="4" id="KW-1185">Reference proteome</keyword>
<accession>A0ABT0J4R4</accession>
<reference evidence="3 4" key="1">
    <citation type="submission" date="2022-02" db="EMBL/GenBank/DDBJ databases">
        <title>The car tank lid bacteriome: a reservoir of bacteria with potential in bioremediation of fuel.</title>
        <authorList>
            <person name="Vidal-Verdu A."/>
            <person name="Gomez-Martinez D."/>
            <person name="Latorre-Perez A."/>
            <person name="Pereto J."/>
            <person name="Porcar M."/>
        </authorList>
    </citation>
    <scope>NUCLEOTIDE SEQUENCE [LARGE SCALE GENOMIC DNA]</scope>
    <source>
        <strain evidence="3 4">4D.3</strain>
    </source>
</reference>
<keyword evidence="2" id="KW-1133">Transmembrane helix</keyword>
<dbReference type="EMBL" id="JALQCY010000003">
    <property type="protein sequence ID" value="MCK9794475.1"/>
    <property type="molecule type" value="Genomic_DNA"/>
</dbReference>
<feature type="region of interest" description="Disordered" evidence="1">
    <location>
        <begin position="371"/>
        <end position="392"/>
    </location>
</feature>
<feature type="transmembrane region" description="Helical" evidence="2">
    <location>
        <begin position="69"/>
        <end position="90"/>
    </location>
</feature>
<feature type="compositionally biased region" description="Low complexity" evidence="1">
    <location>
        <begin position="380"/>
        <end position="392"/>
    </location>
</feature>
<protein>
    <submittedName>
        <fullName evidence="3">Uncharacterized protein</fullName>
    </submittedName>
</protein>
<evidence type="ECO:0000256" key="1">
    <source>
        <dbReference type="SAM" id="MobiDB-lite"/>
    </source>
</evidence>
<name>A0ABT0J4R4_9MICO</name>
<feature type="transmembrane region" description="Helical" evidence="2">
    <location>
        <begin position="186"/>
        <end position="207"/>
    </location>
</feature>
<evidence type="ECO:0000313" key="3">
    <source>
        <dbReference type="EMBL" id="MCK9794475.1"/>
    </source>
</evidence>
<feature type="transmembrane region" description="Helical" evidence="2">
    <location>
        <begin position="121"/>
        <end position="139"/>
    </location>
</feature>
<feature type="transmembrane region" description="Helical" evidence="2">
    <location>
        <begin position="338"/>
        <end position="357"/>
    </location>
</feature>
<feature type="transmembrane region" description="Helical" evidence="2">
    <location>
        <begin position="228"/>
        <end position="248"/>
    </location>
</feature>
<evidence type="ECO:0000256" key="2">
    <source>
        <dbReference type="SAM" id="Phobius"/>
    </source>
</evidence>
<feature type="transmembrane region" description="Helical" evidence="2">
    <location>
        <begin position="146"/>
        <end position="166"/>
    </location>
</feature>